<dbReference type="OrthoDB" id="9798632at2"/>
<dbReference type="InterPro" id="IPR036291">
    <property type="entry name" value="NAD(P)-bd_dom_sf"/>
</dbReference>
<dbReference type="PANTHER" id="PTHR14097">
    <property type="entry name" value="OXIDOREDUCTASE HTATIP2"/>
    <property type="match status" value="1"/>
</dbReference>
<evidence type="ECO:0000313" key="2">
    <source>
        <dbReference type="Proteomes" id="UP000241788"/>
    </source>
</evidence>
<dbReference type="PANTHER" id="PTHR14097:SF7">
    <property type="entry name" value="OXIDOREDUCTASE HTATIP2"/>
    <property type="match status" value="1"/>
</dbReference>
<evidence type="ECO:0000313" key="1">
    <source>
        <dbReference type="EMBL" id="SIQ15513.1"/>
    </source>
</evidence>
<dbReference type="RefSeq" id="WP_076585377.1">
    <property type="nucleotide sequence ID" value="NZ_FTLW01000002.1"/>
</dbReference>
<protein>
    <submittedName>
        <fullName evidence="1">Uncharacterized conserved protein YbjT, contains NAD(P)-binding and DUF2867 domains</fullName>
    </submittedName>
</protein>
<accession>A0A1N6QFW7</accession>
<sequence>MKILHVGATGLVGRLVLRRLLDTPGVTRVIAPTRRPLDTQHPHLLNPVIDFDSLPEDAEWWDVDAVICTLGTTIAIAGSQAAFRRVDHDYPLQIARLARKYGAKTYVLNSAMGANARSSVFYNRVKGELEEALAALDYEALVLVRPGLIDGERAESRPGEARLLAVSRFLRPILPMKWRPSRAERIADALVDAALNPARGLTVVEADQLA</sequence>
<organism evidence="1 2">
    <name type="scientific">Solilutibacter tolerans</name>
    <dbReference type="NCBI Taxonomy" id="1604334"/>
    <lineage>
        <taxon>Bacteria</taxon>
        <taxon>Pseudomonadati</taxon>
        <taxon>Pseudomonadota</taxon>
        <taxon>Gammaproteobacteria</taxon>
        <taxon>Lysobacterales</taxon>
        <taxon>Lysobacteraceae</taxon>
        <taxon>Solilutibacter</taxon>
    </lineage>
</organism>
<gene>
    <name evidence="1" type="ORF">SAMN05421546_0691</name>
</gene>
<dbReference type="Proteomes" id="UP000241788">
    <property type="component" value="Unassembled WGS sequence"/>
</dbReference>
<dbReference type="Gene3D" id="3.40.50.720">
    <property type="entry name" value="NAD(P)-binding Rossmann-like Domain"/>
    <property type="match status" value="1"/>
</dbReference>
<dbReference type="STRING" id="1604334.SAMN05421546_0691"/>
<reference evidence="2" key="1">
    <citation type="submission" date="2017-01" db="EMBL/GenBank/DDBJ databases">
        <authorList>
            <person name="Varghese N."/>
            <person name="Submissions S."/>
        </authorList>
    </citation>
    <scope>NUCLEOTIDE SEQUENCE [LARGE SCALE GENOMIC DNA]</scope>
    <source>
        <strain evidence="2">UM1</strain>
    </source>
</reference>
<keyword evidence="2" id="KW-1185">Reference proteome</keyword>
<dbReference type="AlphaFoldDB" id="A0A1N6QFW7"/>
<dbReference type="EMBL" id="FTLW01000002">
    <property type="protein sequence ID" value="SIQ15513.1"/>
    <property type="molecule type" value="Genomic_DNA"/>
</dbReference>
<name>A0A1N6QFW7_9GAMM</name>
<proteinExistence type="predicted"/>
<dbReference type="SUPFAM" id="SSF51735">
    <property type="entry name" value="NAD(P)-binding Rossmann-fold domains"/>
    <property type="match status" value="1"/>
</dbReference>